<sequence>MATSARESRRRKILERGSDRLAFITGQLQNLPTPPPHSHEQLHANPPPPQDPPTDFSTQPAVSPDVDDEASGPLSLKHHPVSDADQGQTSAYNGGIDEGSASSGRDRSIEPSNGSAFDTSGEPNSFLVSSNDRSSPISTSGTVQGSETSARKHNFFTPKQISSAIDGSEKARLLCSVIVGVLVVLLHLGFPLPGNKFLGSILNFRPLYLVLLTNVTLMMGRLLYGDHGSSQRTIGEEHKATSTDEYNWAEQLSKTLDVGLVAKKVVDAVFMDCSVHAASLRMGFDFDLMLSNDLIDMYSKCGVMDTASLVFDRMTERNVVSWTALMCGHLQNGNAKATLSLFFQMAFSCLKPNEYTFSTNFKACGILNVPEIGMKIHGRCVLTGFETILVVGNSIVDMYSKCGRINEAVMMFNVLPVKNLISWNTMLAGYTLAGQGEKALLWFHRMLENGEIPDEYTLTTVLKACSRLGKIREGSMIHGFLITSGFPCSGKAAIAGSLIDLYVKCGNLAGAQRVFNQIGEKNVISWSALILGYAQEGNLAEAIELFKQLQNNSKQVDGFVLSSMMGVFADFALVEQGKQMHAYAVKVPSGSEISVSNSIVDMYLKCGLLDEAERLFNEMPARNVVSWTVMITGYGKHGIGKEAIRLFDQMQSNNIEPDGVTYLATLSACSHSGLTKEGEEYFSQLCRNRWVKPGIEHYACMVDLLGRDGRLKEAKDLIENMPLKPNVGIWQTLLSACRVHGNLQLGKEVGQNLLTLDGENPVNYVMISNIYAEAGYWKEYEQVREMAKAKGLRKEAGRSWVEIDKVVHFFYGGDDTHPMIDKIHRVLKEMERRMKEKMGYVHGVKFALRDIDEESKVESLRVHSEKLAIGLALCHGGWDEARVIRVFKNLRICGDCHDFIKCLSKIVKVVFVVRDANRFHQFKDGLCSCRDYW</sequence>
<feature type="repeat" description="PPR" evidence="3">
    <location>
        <begin position="592"/>
        <end position="622"/>
    </location>
</feature>
<evidence type="ECO:0000256" key="4">
    <source>
        <dbReference type="SAM" id="MobiDB-lite"/>
    </source>
</evidence>
<dbReference type="FunFam" id="1.25.40.10:FF:000690">
    <property type="entry name" value="Pentatricopeptide repeat-containing protein"/>
    <property type="match status" value="1"/>
</dbReference>
<feature type="repeat" description="PPR" evidence="3">
    <location>
        <begin position="522"/>
        <end position="556"/>
    </location>
</feature>
<feature type="transmembrane region" description="Helical" evidence="5">
    <location>
        <begin position="173"/>
        <end position="194"/>
    </location>
</feature>
<dbReference type="FunFam" id="1.25.40.10:FF:000196">
    <property type="entry name" value="Pentatricopeptide repeat-containing protein At4g14850"/>
    <property type="match status" value="1"/>
</dbReference>
<evidence type="ECO:0000259" key="6">
    <source>
        <dbReference type="Pfam" id="PF14432"/>
    </source>
</evidence>
<evidence type="ECO:0000256" key="1">
    <source>
        <dbReference type="ARBA" id="ARBA00006643"/>
    </source>
</evidence>
<dbReference type="GO" id="GO:0003729">
    <property type="term" value="F:mRNA binding"/>
    <property type="evidence" value="ECO:0007669"/>
    <property type="project" value="UniProtKB-ARBA"/>
</dbReference>
<dbReference type="Proteomes" id="UP000239757">
    <property type="component" value="Unassembled WGS sequence"/>
</dbReference>
<feature type="repeat" description="PPR" evidence="3">
    <location>
        <begin position="623"/>
        <end position="657"/>
    </location>
</feature>
<dbReference type="Pfam" id="PF20431">
    <property type="entry name" value="E_motif"/>
    <property type="match status" value="1"/>
</dbReference>
<feature type="repeat" description="PPR" evidence="3">
    <location>
        <begin position="287"/>
        <end position="321"/>
    </location>
</feature>
<dbReference type="InterPro" id="IPR011990">
    <property type="entry name" value="TPR-like_helical_dom_sf"/>
</dbReference>
<protein>
    <recommendedName>
        <fullName evidence="6">DYW domain-containing protein</fullName>
    </recommendedName>
</protein>
<feature type="compositionally biased region" description="Polar residues" evidence="4">
    <location>
        <begin position="110"/>
        <end position="148"/>
    </location>
</feature>
<dbReference type="GO" id="GO:0008270">
    <property type="term" value="F:zinc ion binding"/>
    <property type="evidence" value="ECO:0007669"/>
    <property type="project" value="InterPro"/>
</dbReference>
<dbReference type="FunFam" id="1.25.40.10:FF:000031">
    <property type="entry name" value="Pentatricopeptide repeat-containing protein mitochondrial"/>
    <property type="match status" value="1"/>
</dbReference>
<dbReference type="PROSITE" id="PS51375">
    <property type="entry name" value="PPR"/>
    <property type="match status" value="5"/>
</dbReference>
<keyword evidence="2" id="KW-0677">Repeat</keyword>
<dbReference type="OrthoDB" id="185373at2759"/>
<dbReference type="Pfam" id="PF14432">
    <property type="entry name" value="DYW_deaminase"/>
    <property type="match status" value="1"/>
</dbReference>
<dbReference type="InterPro" id="IPR032867">
    <property type="entry name" value="DYW_dom"/>
</dbReference>
<keyword evidence="5" id="KW-1133">Transmembrane helix</keyword>
<evidence type="ECO:0000256" key="2">
    <source>
        <dbReference type="ARBA" id="ARBA00022737"/>
    </source>
</evidence>
<feature type="region of interest" description="Disordered" evidence="4">
    <location>
        <begin position="1"/>
        <end position="151"/>
    </location>
</feature>
<gene>
    <name evidence="7" type="ORF">GOBAR_AA12061</name>
</gene>
<evidence type="ECO:0000313" key="7">
    <source>
        <dbReference type="EMBL" id="PPS08581.1"/>
    </source>
</evidence>
<feature type="domain" description="DYW" evidence="6">
    <location>
        <begin position="839"/>
        <end position="933"/>
    </location>
</feature>
<keyword evidence="5" id="KW-0812">Transmembrane</keyword>
<keyword evidence="5" id="KW-0472">Membrane</keyword>
<evidence type="ECO:0000256" key="3">
    <source>
        <dbReference type="PROSITE-ProRule" id="PRU00708"/>
    </source>
</evidence>
<organism evidence="7 8">
    <name type="scientific">Gossypium barbadense</name>
    <name type="common">Sea Island cotton</name>
    <name type="synonym">Hibiscus barbadensis</name>
    <dbReference type="NCBI Taxonomy" id="3634"/>
    <lineage>
        <taxon>Eukaryota</taxon>
        <taxon>Viridiplantae</taxon>
        <taxon>Streptophyta</taxon>
        <taxon>Embryophyta</taxon>
        <taxon>Tracheophyta</taxon>
        <taxon>Spermatophyta</taxon>
        <taxon>Magnoliopsida</taxon>
        <taxon>eudicotyledons</taxon>
        <taxon>Gunneridae</taxon>
        <taxon>Pentapetalae</taxon>
        <taxon>rosids</taxon>
        <taxon>malvids</taxon>
        <taxon>Malvales</taxon>
        <taxon>Malvaceae</taxon>
        <taxon>Malvoideae</taxon>
        <taxon>Gossypium</taxon>
    </lineage>
</organism>
<dbReference type="InterPro" id="IPR046848">
    <property type="entry name" value="E_motif"/>
</dbReference>
<dbReference type="InterPro" id="IPR046960">
    <property type="entry name" value="PPR_At4g14850-like_plant"/>
</dbReference>
<dbReference type="AlphaFoldDB" id="A0A2P5XZ64"/>
<comment type="similarity">
    <text evidence="1">Belongs to the PPR family. PCMP-H subfamily.</text>
</comment>
<dbReference type="PANTHER" id="PTHR47926">
    <property type="entry name" value="PENTATRICOPEPTIDE REPEAT-CONTAINING PROTEIN"/>
    <property type="match status" value="1"/>
</dbReference>
<evidence type="ECO:0000313" key="8">
    <source>
        <dbReference type="Proteomes" id="UP000239757"/>
    </source>
</evidence>
<name>A0A2P5XZ64_GOSBA</name>
<dbReference type="Gene3D" id="1.25.40.10">
    <property type="entry name" value="Tetratricopeptide repeat domain"/>
    <property type="match status" value="4"/>
</dbReference>
<dbReference type="EMBL" id="KZ663979">
    <property type="protein sequence ID" value="PPS08581.1"/>
    <property type="molecule type" value="Genomic_DNA"/>
</dbReference>
<dbReference type="InterPro" id="IPR002885">
    <property type="entry name" value="PPR_rpt"/>
</dbReference>
<feature type="repeat" description="PPR" evidence="3">
    <location>
        <begin position="419"/>
        <end position="453"/>
    </location>
</feature>
<dbReference type="GO" id="GO:0009451">
    <property type="term" value="P:RNA modification"/>
    <property type="evidence" value="ECO:0007669"/>
    <property type="project" value="InterPro"/>
</dbReference>
<dbReference type="Pfam" id="PF13041">
    <property type="entry name" value="PPR_2"/>
    <property type="match status" value="3"/>
</dbReference>
<proteinExistence type="inferred from homology"/>
<accession>A0A2P5XZ64</accession>
<reference evidence="7 8" key="1">
    <citation type="submission" date="2015-01" db="EMBL/GenBank/DDBJ databases">
        <title>Genome of allotetraploid Gossypium barbadense reveals genomic plasticity and fiber elongation in cotton evolution.</title>
        <authorList>
            <person name="Chen X."/>
            <person name="Liu X."/>
            <person name="Zhao B."/>
            <person name="Zheng H."/>
            <person name="Hu Y."/>
            <person name="Lu G."/>
            <person name="Yang C."/>
            <person name="Chen J."/>
            <person name="Shan C."/>
            <person name="Zhang L."/>
            <person name="Zhou Y."/>
            <person name="Wang L."/>
            <person name="Guo W."/>
            <person name="Bai Y."/>
            <person name="Ruan J."/>
            <person name="Shangguan X."/>
            <person name="Mao Y."/>
            <person name="Jiang J."/>
            <person name="Zhu Y."/>
            <person name="Lei J."/>
            <person name="Kang H."/>
            <person name="Chen S."/>
            <person name="He X."/>
            <person name="Wang R."/>
            <person name="Wang Y."/>
            <person name="Chen J."/>
            <person name="Wang L."/>
            <person name="Yu S."/>
            <person name="Wang B."/>
            <person name="Wei J."/>
            <person name="Song S."/>
            <person name="Lu X."/>
            <person name="Gao Z."/>
            <person name="Gu W."/>
            <person name="Deng X."/>
            <person name="Ma D."/>
            <person name="Wang S."/>
            <person name="Liang W."/>
            <person name="Fang L."/>
            <person name="Cai C."/>
            <person name="Zhu X."/>
            <person name="Zhou B."/>
            <person name="Zhang Y."/>
            <person name="Chen Z."/>
            <person name="Xu S."/>
            <person name="Zhu R."/>
            <person name="Wang S."/>
            <person name="Zhang T."/>
            <person name="Zhao G."/>
        </authorList>
    </citation>
    <scope>NUCLEOTIDE SEQUENCE [LARGE SCALE GENOMIC DNA]</scope>
    <source>
        <strain evidence="8">cv. Xinhai21</strain>
        <tissue evidence="7">Leaf</tissue>
    </source>
</reference>
<dbReference type="PANTHER" id="PTHR47926:SF504">
    <property type="entry name" value="(WILD MALAYSIAN BANANA) HYPOTHETICAL PROTEIN"/>
    <property type="match status" value="1"/>
</dbReference>
<dbReference type="Pfam" id="PF01535">
    <property type="entry name" value="PPR"/>
    <property type="match status" value="4"/>
</dbReference>
<dbReference type="NCBIfam" id="TIGR00756">
    <property type="entry name" value="PPR"/>
    <property type="match status" value="5"/>
</dbReference>
<evidence type="ECO:0000256" key="5">
    <source>
        <dbReference type="SAM" id="Phobius"/>
    </source>
</evidence>